<dbReference type="CDD" id="cd06261">
    <property type="entry name" value="TM_PBP2"/>
    <property type="match status" value="1"/>
</dbReference>
<keyword evidence="4 7" id="KW-0812">Transmembrane</keyword>
<feature type="domain" description="ABC transmembrane type-1" evidence="8">
    <location>
        <begin position="95"/>
        <end position="303"/>
    </location>
</feature>
<keyword evidence="10" id="KW-1185">Reference proteome</keyword>
<comment type="caution">
    <text evidence="9">The sequence shown here is derived from an EMBL/GenBank/DDBJ whole genome shotgun (WGS) entry which is preliminary data.</text>
</comment>
<name>A0ABT8GG95_9MICO</name>
<keyword evidence="5 7" id="KW-1133">Transmembrane helix</keyword>
<feature type="transmembrane region" description="Helical" evidence="7">
    <location>
        <begin position="12"/>
        <end position="36"/>
    </location>
</feature>
<keyword evidence="3" id="KW-1003">Cell membrane</keyword>
<feature type="transmembrane region" description="Helical" evidence="7">
    <location>
        <begin position="238"/>
        <end position="260"/>
    </location>
</feature>
<keyword evidence="6 7" id="KW-0472">Membrane</keyword>
<comment type="similarity">
    <text evidence="7">Belongs to the binding-protein-dependent transport system permease family.</text>
</comment>
<gene>
    <name evidence="9" type="ORF">QQX02_05925</name>
</gene>
<evidence type="ECO:0000313" key="10">
    <source>
        <dbReference type="Proteomes" id="UP001172708"/>
    </source>
</evidence>
<evidence type="ECO:0000256" key="3">
    <source>
        <dbReference type="ARBA" id="ARBA00022475"/>
    </source>
</evidence>
<accession>A0ABT8GG95</accession>
<keyword evidence="2 7" id="KW-0813">Transport</keyword>
<dbReference type="Pfam" id="PF19300">
    <property type="entry name" value="BPD_transp_1_N"/>
    <property type="match status" value="1"/>
</dbReference>
<dbReference type="PANTHER" id="PTHR43163">
    <property type="entry name" value="DIPEPTIDE TRANSPORT SYSTEM PERMEASE PROTEIN DPPB-RELATED"/>
    <property type="match status" value="1"/>
</dbReference>
<evidence type="ECO:0000256" key="6">
    <source>
        <dbReference type="ARBA" id="ARBA00023136"/>
    </source>
</evidence>
<proteinExistence type="inferred from homology"/>
<evidence type="ECO:0000313" key="9">
    <source>
        <dbReference type="EMBL" id="MDN4480458.1"/>
    </source>
</evidence>
<feature type="transmembrane region" description="Helical" evidence="7">
    <location>
        <begin position="176"/>
        <end position="195"/>
    </location>
</feature>
<reference evidence="9" key="1">
    <citation type="submission" date="2023-06" db="EMBL/GenBank/DDBJ databases">
        <title>Egi l300058.</title>
        <authorList>
            <person name="Gao L."/>
            <person name="Fang B.-Z."/>
            <person name="Li W.-J."/>
        </authorList>
    </citation>
    <scope>NUCLEOTIDE SEQUENCE</scope>
    <source>
        <strain evidence="9">EGI L300058</strain>
    </source>
</reference>
<dbReference type="Pfam" id="PF00528">
    <property type="entry name" value="BPD_transp_1"/>
    <property type="match status" value="1"/>
</dbReference>
<dbReference type="InterPro" id="IPR035906">
    <property type="entry name" value="MetI-like_sf"/>
</dbReference>
<dbReference type="Gene3D" id="1.10.3720.10">
    <property type="entry name" value="MetI-like"/>
    <property type="match status" value="1"/>
</dbReference>
<evidence type="ECO:0000259" key="8">
    <source>
        <dbReference type="PROSITE" id="PS50928"/>
    </source>
</evidence>
<organism evidence="9 10">
    <name type="scientific">Demequina muriae</name>
    <dbReference type="NCBI Taxonomy" id="3051664"/>
    <lineage>
        <taxon>Bacteria</taxon>
        <taxon>Bacillati</taxon>
        <taxon>Actinomycetota</taxon>
        <taxon>Actinomycetes</taxon>
        <taxon>Micrococcales</taxon>
        <taxon>Demequinaceae</taxon>
        <taxon>Demequina</taxon>
    </lineage>
</organism>
<feature type="transmembrane region" description="Helical" evidence="7">
    <location>
        <begin position="133"/>
        <end position="156"/>
    </location>
</feature>
<dbReference type="EMBL" id="JAUHQA010000001">
    <property type="protein sequence ID" value="MDN4480458.1"/>
    <property type="molecule type" value="Genomic_DNA"/>
</dbReference>
<evidence type="ECO:0000256" key="5">
    <source>
        <dbReference type="ARBA" id="ARBA00022989"/>
    </source>
</evidence>
<dbReference type="InterPro" id="IPR000515">
    <property type="entry name" value="MetI-like"/>
</dbReference>
<sequence>MLIFILKRFGSGLVLIFIVTAMTFFLTHAASVPVAINLAGPNATAEQIATINAQLGLDRPIMEQYTSWMSGVFQGEFGRSYFSSEPVGEAMASRLPATLSVVVLAMLITLVVSVILGVLAASRRGFVDRIIQAISTISYVFPAIILGIVMVFIFAINLQWFPAVGYTPFSESPSEWLSSIILPATVLSVGGIASLSSQIRGSMIDELGKDYIRTLRSRGVSERSILLRHALRNASGPAFTTFSLLFISLFGAALFVEKIFALPGYGSYGYAATIQGDLPVMLGLTLFSVILVVVVNLTVDLVSGWLNPKARVS</sequence>
<evidence type="ECO:0000256" key="2">
    <source>
        <dbReference type="ARBA" id="ARBA00022448"/>
    </source>
</evidence>
<dbReference type="PROSITE" id="PS50928">
    <property type="entry name" value="ABC_TM1"/>
    <property type="match status" value="1"/>
</dbReference>
<dbReference type="InterPro" id="IPR045621">
    <property type="entry name" value="BPD_transp_1_N"/>
</dbReference>
<evidence type="ECO:0000256" key="1">
    <source>
        <dbReference type="ARBA" id="ARBA00004651"/>
    </source>
</evidence>
<comment type="subcellular location">
    <subcellularLocation>
        <location evidence="1 7">Cell membrane</location>
        <topology evidence="1 7">Multi-pass membrane protein</topology>
    </subcellularLocation>
</comment>
<dbReference type="RefSeq" id="WP_301141853.1">
    <property type="nucleotide sequence ID" value="NZ_JAUHQA010000001.1"/>
</dbReference>
<evidence type="ECO:0000256" key="4">
    <source>
        <dbReference type="ARBA" id="ARBA00022692"/>
    </source>
</evidence>
<evidence type="ECO:0000256" key="7">
    <source>
        <dbReference type="RuleBase" id="RU363032"/>
    </source>
</evidence>
<protein>
    <submittedName>
        <fullName evidence="9">ABC transporter permease</fullName>
    </submittedName>
</protein>
<feature type="transmembrane region" description="Helical" evidence="7">
    <location>
        <begin position="97"/>
        <end position="121"/>
    </location>
</feature>
<dbReference type="SUPFAM" id="SSF161098">
    <property type="entry name" value="MetI-like"/>
    <property type="match status" value="1"/>
</dbReference>
<dbReference type="Proteomes" id="UP001172708">
    <property type="component" value="Unassembled WGS sequence"/>
</dbReference>
<feature type="transmembrane region" description="Helical" evidence="7">
    <location>
        <begin position="280"/>
        <end position="306"/>
    </location>
</feature>
<dbReference type="PANTHER" id="PTHR43163:SF6">
    <property type="entry name" value="DIPEPTIDE TRANSPORT SYSTEM PERMEASE PROTEIN DPPB-RELATED"/>
    <property type="match status" value="1"/>
</dbReference>